<sequence length="117" mass="12858">MAHKILEEIIGKNIARYREAAGLTQATLAEKIGISTAFVSRVERGQKKMKVETLYATAKVLNVSVDALLSTESSAAQLANINQLLAGQSDEYLEGIERMIRVCIEEFEPKEKFPSGS</sequence>
<dbReference type="InterPro" id="IPR010982">
    <property type="entry name" value="Lambda_DNA-bd_dom_sf"/>
</dbReference>
<dbReference type="eggNOG" id="ENOG5033XXN">
    <property type="taxonomic scope" value="Bacteria"/>
</dbReference>
<dbReference type="Gene3D" id="1.10.260.40">
    <property type="entry name" value="lambda repressor-like DNA-binding domains"/>
    <property type="match status" value="1"/>
</dbReference>
<dbReference type="SUPFAM" id="SSF47413">
    <property type="entry name" value="lambda repressor-like DNA-binding domains"/>
    <property type="match status" value="1"/>
</dbReference>
<proteinExistence type="predicted"/>
<accession>A0A096B4B3</accession>
<organism evidence="3 4">
    <name type="scientific">Flavonifractor plautii 1_3_50AFAA</name>
    <dbReference type="NCBI Taxonomy" id="742738"/>
    <lineage>
        <taxon>Bacteria</taxon>
        <taxon>Bacillati</taxon>
        <taxon>Bacillota</taxon>
        <taxon>Clostridia</taxon>
        <taxon>Eubacteriales</taxon>
        <taxon>Oscillospiraceae</taxon>
        <taxon>Flavonifractor</taxon>
    </lineage>
</organism>
<evidence type="ECO:0000313" key="4">
    <source>
        <dbReference type="Proteomes" id="UP000029585"/>
    </source>
</evidence>
<dbReference type="SMART" id="SM00530">
    <property type="entry name" value="HTH_XRE"/>
    <property type="match status" value="1"/>
</dbReference>
<evidence type="ECO:0000313" key="3">
    <source>
        <dbReference type="EMBL" id="KGF54218.1"/>
    </source>
</evidence>
<dbReference type="AlphaFoldDB" id="A0A096B4B3"/>
<name>A0A096B4B3_FLAPL</name>
<comment type="caution">
    <text evidence="3">The sequence shown here is derived from an EMBL/GenBank/DDBJ whole genome shotgun (WGS) entry which is preliminary data.</text>
</comment>
<evidence type="ECO:0000256" key="1">
    <source>
        <dbReference type="ARBA" id="ARBA00023125"/>
    </source>
</evidence>
<dbReference type="Proteomes" id="UP000029585">
    <property type="component" value="Unassembled WGS sequence"/>
</dbReference>
<dbReference type="GO" id="GO:0003677">
    <property type="term" value="F:DNA binding"/>
    <property type="evidence" value="ECO:0007669"/>
    <property type="project" value="UniProtKB-KW"/>
</dbReference>
<dbReference type="InterPro" id="IPR001387">
    <property type="entry name" value="Cro/C1-type_HTH"/>
</dbReference>
<keyword evidence="1" id="KW-0238">DNA-binding</keyword>
<dbReference type="RefSeq" id="WP_044942266.1">
    <property type="nucleotide sequence ID" value="NZ_KN174164.1"/>
</dbReference>
<dbReference type="CDD" id="cd00093">
    <property type="entry name" value="HTH_XRE"/>
    <property type="match status" value="1"/>
</dbReference>
<dbReference type="PATRIC" id="fig|742738.3.peg.3096"/>
<evidence type="ECO:0000259" key="2">
    <source>
        <dbReference type="PROSITE" id="PS50943"/>
    </source>
</evidence>
<protein>
    <recommendedName>
        <fullName evidence="2">HTH cro/C1-type domain-containing protein</fullName>
    </recommendedName>
</protein>
<reference evidence="3 4" key="1">
    <citation type="submission" date="2011-08" db="EMBL/GenBank/DDBJ databases">
        <title>The Genome Sequence of Clostridium orbiscindens 1_3_50AFAA.</title>
        <authorList>
            <consortium name="The Broad Institute Genome Sequencing Platform"/>
            <person name="Earl A."/>
            <person name="Ward D."/>
            <person name="Feldgarden M."/>
            <person name="Gevers D."/>
            <person name="Daigneault M."/>
            <person name="Strauss J."/>
            <person name="Allen-Vercoe E."/>
            <person name="Young S.K."/>
            <person name="Zeng Q."/>
            <person name="Gargeya S."/>
            <person name="Fitzgerald M."/>
            <person name="Haas B."/>
            <person name="Abouelleil A."/>
            <person name="Alvarado L."/>
            <person name="Arachchi H.M."/>
            <person name="Berlin A."/>
            <person name="Brown A."/>
            <person name="Chapman S.B."/>
            <person name="Chen Z."/>
            <person name="Dunbar C."/>
            <person name="Freedman E."/>
            <person name="Gearin G."/>
            <person name="Gellesch M."/>
            <person name="Goldberg J."/>
            <person name="Griggs A."/>
            <person name="Gujja S."/>
            <person name="Heiman D."/>
            <person name="Howarth C."/>
            <person name="Larson L."/>
            <person name="Lui A."/>
            <person name="MacDonald P.J.P."/>
            <person name="Montmayeur A."/>
            <person name="Murphy C."/>
            <person name="Neiman D."/>
            <person name="Pearson M."/>
            <person name="Priest M."/>
            <person name="Roberts A."/>
            <person name="Saif S."/>
            <person name="Shea T."/>
            <person name="Shenoy N."/>
            <person name="Sisk P."/>
            <person name="Stolte C."/>
            <person name="Sykes S."/>
            <person name="Wortman J."/>
            <person name="Nusbaum C."/>
            <person name="Birren B."/>
        </authorList>
    </citation>
    <scope>NUCLEOTIDE SEQUENCE [LARGE SCALE GENOMIC DNA]</scope>
    <source>
        <strain evidence="3 4">1_3_50AFAA</strain>
    </source>
</reference>
<dbReference type="EMBL" id="ADLO01000092">
    <property type="protein sequence ID" value="KGF54218.1"/>
    <property type="molecule type" value="Genomic_DNA"/>
</dbReference>
<keyword evidence="4" id="KW-1185">Reference proteome</keyword>
<dbReference type="HOGENOM" id="CLU_066192_17_6_9"/>
<dbReference type="PANTHER" id="PTHR46558">
    <property type="entry name" value="TRACRIPTIONAL REGULATORY PROTEIN-RELATED-RELATED"/>
    <property type="match status" value="1"/>
</dbReference>
<dbReference type="PROSITE" id="PS50943">
    <property type="entry name" value="HTH_CROC1"/>
    <property type="match status" value="1"/>
</dbReference>
<dbReference type="Pfam" id="PF01381">
    <property type="entry name" value="HTH_3"/>
    <property type="match status" value="1"/>
</dbReference>
<feature type="domain" description="HTH cro/C1-type" evidence="2">
    <location>
        <begin position="14"/>
        <end position="68"/>
    </location>
</feature>
<gene>
    <name evidence="3" type="ORF">HMPREF9460_03012</name>
</gene>
<dbReference type="PANTHER" id="PTHR46558:SF4">
    <property type="entry name" value="DNA-BIDING PHAGE PROTEIN"/>
    <property type="match status" value="1"/>
</dbReference>